<dbReference type="GO" id="GO:0005829">
    <property type="term" value="C:cytosol"/>
    <property type="evidence" value="ECO:0007669"/>
    <property type="project" value="TreeGrafter"/>
</dbReference>
<organism evidence="2 3">
    <name type="scientific">Cinara cedri</name>
    <dbReference type="NCBI Taxonomy" id="506608"/>
    <lineage>
        <taxon>Eukaryota</taxon>
        <taxon>Metazoa</taxon>
        <taxon>Ecdysozoa</taxon>
        <taxon>Arthropoda</taxon>
        <taxon>Hexapoda</taxon>
        <taxon>Insecta</taxon>
        <taxon>Pterygota</taxon>
        <taxon>Neoptera</taxon>
        <taxon>Paraneoptera</taxon>
        <taxon>Hemiptera</taxon>
        <taxon>Sternorrhyncha</taxon>
        <taxon>Aphidomorpha</taxon>
        <taxon>Aphidoidea</taxon>
        <taxon>Aphididae</taxon>
        <taxon>Lachninae</taxon>
        <taxon>Cinara</taxon>
    </lineage>
</organism>
<dbReference type="PANTHER" id="PTHR13743">
    <property type="entry name" value="BEIGE/BEACH-RELATED"/>
    <property type="match status" value="1"/>
</dbReference>
<keyword evidence="3" id="KW-1185">Reference proteome</keyword>
<name>A0A5E4MZZ2_9HEMI</name>
<evidence type="ECO:0000313" key="3">
    <source>
        <dbReference type="Proteomes" id="UP000325440"/>
    </source>
</evidence>
<dbReference type="InterPro" id="IPR013320">
    <property type="entry name" value="ConA-like_dom_sf"/>
</dbReference>
<dbReference type="InterPro" id="IPR011989">
    <property type="entry name" value="ARM-like"/>
</dbReference>
<dbReference type="GO" id="GO:0016020">
    <property type="term" value="C:membrane"/>
    <property type="evidence" value="ECO:0007669"/>
    <property type="project" value="TreeGrafter"/>
</dbReference>
<protein>
    <recommendedName>
        <fullName evidence="1">DUF4704 domain-containing protein</fullName>
    </recommendedName>
</protein>
<dbReference type="SUPFAM" id="SSF48371">
    <property type="entry name" value="ARM repeat"/>
    <property type="match status" value="1"/>
</dbReference>
<dbReference type="InterPro" id="IPR016024">
    <property type="entry name" value="ARM-type_fold"/>
</dbReference>
<dbReference type="Proteomes" id="UP000325440">
    <property type="component" value="Unassembled WGS sequence"/>
</dbReference>
<sequence>MDYKKDAIYTYWVQYTTKNEEASFRQFICGFVAIWETKLNLKWINTDICLPSTIDPEAGPSLSRLPDELLPAIAKFLYIAKDNTEKNELSEQNIIEAEYLIRCLIVISRNFYNIPLLTSCDYIKESTSVAINFIHKLTSINQQCDETTKSSLLSFCYSLCHFLECLYDPYQIWRCFDSSQMKDLDMSKLQYSPSMLHVEVVPFIFDCFETNLAIKYPLLAAELLNVFGAIVCGSQHNALRGVSPPTCTLIMKVISDKNIPLVVKTTALRCFVTITQVMIQFPPHQCQLDVYTQIECLRDTLKECTAFEINTPLVLSVIKAIGQSIELSGSNAEKIRNFVVECKLLEIILNILNKLEADIEIDDVVLCVETVSLILRMSNEAKKQMLNINGYEKIFEFVGKQSNKSQPLLKAIISIATENTDKTLDQNLENAQMIVPLIEWLPSLDEIDQVWLASVIFNLCTTNLQSKCQSSACKVIDSVCKCLENSNHLYTKTVHQLLKLIENLASHSISTSELKKIFLLIRNKDEPFPYTTQILRTLSEVAYNTYDNSCKVFFDIQKDKEGLTIDELKKWPGPMNGLTFHCWLRLDNVSFHHCSSTFGLASYRRQLLHLLTNSNTGLEIFIGSDWTLVVGMNTKKEFFTVTARDFRFVENRWYCIDVCYSPPKRPFGHNQVSIFIDGVQNISAPAKFTPLIDQFQKCSIGTFLAHVPKSIDIQPQGDRGILPSFITQVPNYLLMRGSGAMDPYVKEFPSGMQDTLYGRPMCLKGQLGLICLFPEHFSMQQIKSIYDLGPNYSSLSTMDDSTCVILGLFNRSVFYFSPTAASSRDTALDLSQKNKINACLTATVHKCSPIQDVINMIGGLYVLFPILESQVLNENEHLGLLSLDYTNTDLSVDLEDMSSIRSFSLDEKLELHPIGLLLILTKNLMKGNIVGQEQLLRKNGIPILGELLTKVPSDKIDLQMLEAMQLFMESLQELSNIQLLRAFYQHILFNFSIWSRCSFNVQIVVVKIIYLLIKNDRKSFRKRFGVQYFLDTIRFYYTTCDVLSVNHITILRASLLDVVRFYILKEVNISDVDIIVRYLITCRSETMIIELLDILIKHLETDSCKDQLYLLMYEPQTADILYCILIEKSISMLAKYKVLKLLSLLLRTKYVYERQKSNLRLQNSNCGLYPGLISLLPDFQNLSMEVTLIMFDQVLLTDSICTYPAILSILHRLAYEDIDIKLEVARKLLAMIYMNPNAAKAFAKQSGWQDCVTRLLVHRLAEGKTSHNKDLMSFEDHDVQKVQTNILKWRSYPNILKTKQSSLKKWSSMFEFEEEFTHNVINESSVTAEKHFTDAASFFENEIKGVAGSVSAVVVDNLQYATENLSSAVNTVGLVVSDNIQIASDNLAIAMNTVSGNIHSATSNLSLAVTSAYSMFKQKTTEIQEIGESAKERIKKYAMYPPQSDRNVIDEDKAQLMTKQLLAELGLDIDTYSISNKSMSSSLEDISSIKSSIAPDNRSISSGIAMSDNVSTVCEDVDSSDHNDFDNINPWQEFTDGKTENKEKDLCSLVENILFVVMWRGVNIHNKNCWKERGQVMACINMLSLNNMLYCSHLELKLHILEKAVEAVLSDLHDAGSTVECDYAKMENIGQLIGLVYDLVVLDPSPNFDKKCSVKLLDECIKLIEQLAIFGDNQEQYNKDIAMKTFGLLLSCSSSPNMEICAMATVKLHTILQTSNNCVVEVECYLLRSANSILQKALKDDNMERYSFILPLVKTLITKLSEPLNISNSELPNLTEVLYSGNFYDRFLPYCTTEEWTDFIETKVSDLCKDYRRSMNAEITESMNTFWAECYESYKNALDTRSRLVAESRKAFQTSILEPYKNKKQEEESRIYLMENQKKAQRLLVRAKWRQIKGYLCGERGPWKSRYLFN</sequence>
<dbReference type="EMBL" id="CABPRJ010001429">
    <property type="protein sequence ID" value="VVC35905.1"/>
    <property type="molecule type" value="Genomic_DNA"/>
</dbReference>
<dbReference type="Pfam" id="PF16057">
    <property type="entry name" value="DUF4800"/>
    <property type="match status" value="1"/>
</dbReference>
<dbReference type="InterPro" id="IPR031570">
    <property type="entry name" value="NBEA/BDCP_DUF4704"/>
</dbReference>
<dbReference type="Pfam" id="PF15787">
    <property type="entry name" value="DUF4704"/>
    <property type="match status" value="1"/>
</dbReference>
<proteinExistence type="predicted"/>
<dbReference type="SUPFAM" id="SSF49899">
    <property type="entry name" value="Concanavalin A-like lectins/glucanases"/>
    <property type="match status" value="1"/>
</dbReference>
<dbReference type="GO" id="GO:0019901">
    <property type="term" value="F:protein kinase binding"/>
    <property type="evidence" value="ECO:0007669"/>
    <property type="project" value="TreeGrafter"/>
</dbReference>
<accession>A0A5E4MZZ2</accession>
<evidence type="ECO:0000313" key="2">
    <source>
        <dbReference type="EMBL" id="VVC35905.1"/>
    </source>
</evidence>
<dbReference type="GO" id="GO:0008104">
    <property type="term" value="P:intracellular protein localization"/>
    <property type="evidence" value="ECO:0007669"/>
    <property type="project" value="TreeGrafter"/>
</dbReference>
<gene>
    <name evidence="2" type="ORF">CINCED_3A011546</name>
</gene>
<dbReference type="PANTHER" id="PTHR13743:SF112">
    <property type="entry name" value="BEACH DOMAIN-CONTAINING PROTEIN"/>
    <property type="match status" value="1"/>
</dbReference>
<dbReference type="OrthoDB" id="26681at2759"/>
<dbReference type="InterPro" id="IPR050865">
    <property type="entry name" value="BEACH_Domain"/>
</dbReference>
<feature type="domain" description="DUF4704" evidence="1">
    <location>
        <begin position="841"/>
        <end position="1258"/>
    </location>
</feature>
<reference evidence="2 3" key="1">
    <citation type="submission" date="2019-08" db="EMBL/GenBank/DDBJ databases">
        <authorList>
            <person name="Alioto T."/>
            <person name="Alioto T."/>
            <person name="Gomez Garrido J."/>
        </authorList>
    </citation>
    <scope>NUCLEOTIDE SEQUENCE [LARGE SCALE GENOMIC DNA]</scope>
</reference>
<dbReference type="Gene3D" id="1.25.10.10">
    <property type="entry name" value="Leucine-rich Repeat Variant"/>
    <property type="match status" value="1"/>
</dbReference>
<evidence type="ECO:0000259" key="1">
    <source>
        <dbReference type="Pfam" id="PF15787"/>
    </source>
</evidence>